<protein>
    <recommendedName>
        <fullName evidence="4">RHS repeat-associated core domain-containing protein</fullName>
    </recommendedName>
</protein>
<sequence length="194" mass="22165">SGDLASENPYRYAGYRYDENTSLYYLMARYYSAETCVFLSQDPILGDLNNPITLNGYSYSNNNPVMLIDPNGTNAQFKYALRKGWIGWLQQYVGWQNAGALYSLIVGRIAGVYTLGDMIHKFTKKRLEINYMVQYSGKYVKTIISQAKNQLLKTFAKKAAAMIGGGILGLVPDIYTFSWYFVKGWMEYGRKHKK</sequence>
<reference evidence="2 3" key="1">
    <citation type="submission" date="2017-01" db="EMBL/GenBank/DDBJ databases">
        <title>Draft genome sequence of Bacillus oleronius.</title>
        <authorList>
            <person name="Allam M."/>
        </authorList>
    </citation>
    <scope>NUCLEOTIDE SEQUENCE [LARGE SCALE GENOMIC DNA]</scope>
    <source>
        <strain evidence="2 3">DSM 9356</strain>
    </source>
</reference>
<keyword evidence="1" id="KW-0812">Transmembrane</keyword>
<gene>
    <name evidence="2" type="ORF">BWZ43_25615</name>
</gene>
<evidence type="ECO:0000313" key="2">
    <source>
        <dbReference type="EMBL" id="OOP62335.1"/>
    </source>
</evidence>
<accession>A0A8E2I2I3</accession>
<proteinExistence type="predicted"/>
<feature type="transmembrane region" description="Helical" evidence="1">
    <location>
        <begin position="159"/>
        <end position="182"/>
    </location>
</feature>
<keyword evidence="3" id="KW-1185">Reference proteome</keyword>
<evidence type="ECO:0000256" key="1">
    <source>
        <dbReference type="SAM" id="Phobius"/>
    </source>
</evidence>
<evidence type="ECO:0000313" key="3">
    <source>
        <dbReference type="Proteomes" id="UP000189761"/>
    </source>
</evidence>
<name>A0A8E2I2I3_9BACI</name>
<organism evidence="2 3">
    <name type="scientific">Heyndrickxia oleronia</name>
    <dbReference type="NCBI Taxonomy" id="38875"/>
    <lineage>
        <taxon>Bacteria</taxon>
        <taxon>Bacillati</taxon>
        <taxon>Bacillota</taxon>
        <taxon>Bacilli</taxon>
        <taxon>Bacillales</taxon>
        <taxon>Bacillaceae</taxon>
        <taxon>Heyndrickxia</taxon>
    </lineage>
</organism>
<dbReference type="Gene3D" id="2.180.10.10">
    <property type="entry name" value="RHS repeat-associated core"/>
    <property type="match status" value="1"/>
</dbReference>
<keyword evidence="1" id="KW-1133">Transmembrane helix</keyword>
<keyword evidence="1" id="KW-0472">Membrane</keyword>
<dbReference type="InterPro" id="IPR050708">
    <property type="entry name" value="T6SS_VgrG/RHS"/>
</dbReference>
<dbReference type="AlphaFoldDB" id="A0A8E2I2I3"/>
<dbReference type="InterPro" id="IPR022385">
    <property type="entry name" value="Rhs_assc_core"/>
</dbReference>
<feature type="non-terminal residue" evidence="2">
    <location>
        <position position="1"/>
    </location>
</feature>
<dbReference type="Proteomes" id="UP000189761">
    <property type="component" value="Unassembled WGS sequence"/>
</dbReference>
<dbReference type="NCBIfam" id="TIGR03696">
    <property type="entry name" value="Rhs_assc_core"/>
    <property type="match status" value="1"/>
</dbReference>
<dbReference type="PANTHER" id="PTHR32305:SF17">
    <property type="entry name" value="TRNA NUCLEASE WAPA"/>
    <property type="match status" value="1"/>
</dbReference>
<dbReference type="RefSeq" id="WP_078111548.1">
    <property type="nucleotide sequence ID" value="NZ_MTLA01000558.1"/>
</dbReference>
<comment type="caution">
    <text evidence="2">The sequence shown here is derived from an EMBL/GenBank/DDBJ whole genome shotgun (WGS) entry which is preliminary data.</text>
</comment>
<evidence type="ECO:0008006" key="4">
    <source>
        <dbReference type="Google" id="ProtNLM"/>
    </source>
</evidence>
<dbReference type="PANTHER" id="PTHR32305">
    <property type="match status" value="1"/>
</dbReference>
<dbReference type="EMBL" id="MTLA01000558">
    <property type="protein sequence ID" value="OOP62335.1"/>
    <property type="molecule type" value="Genomic_DNA"/>
</dbReference>